<protein>
    <recommendedName>
        <fullName evidence="3">Integrator complex subunit 4</fullName>
    </recommendedName>
</protein>
<dbReference type="OrthoDB" id="18190at2759"/>
<organism evidence="1 2">
    <name type="scientific">Diabrotica balteata</name>
    <name type="common">Banded cucumber beetle</name>
    <dbReference type="NCBI Taxonomy" id="107213"/>
    <lineage>
        <taxon>Eukaryota</taxon>
        <taxon>Metazoa</taxon>
        <taxon>Ecdysozoa</taxon>
        <taxon>Arthropoda</taxon>
        <taxon>Hexapoda</taxon>
        <taxon>Insecta</taxon>
        <taxon>Pterygota</taxon>
        <taxon>Neoptera</taxon>
        <taxon>Endopterygota</taxon>
        <taxon>Coleoptera</taxon>
        <taxon>Polyphaga</taxon>
        <taxon>Cucujiformia</taxon>
        <taxon>Chrysomeloidea</taxon>
        <taxon>Chrysomelidae</taxon>
        <taxon>Galerucinae</taxon>
        <taxon>Diabroticina</taxon>
        <taxon>Diabroticites</taxon>
        <taxon>Diabrotica</taxon>
    </lineage>
</organism>
<dbReference type="AlphaFoldDB" id="A0A9N9X776"/>
<dbReference type="GO" id="GO:0005524">
    <property type="term" value="F:ATP binding"/>
    <property type="evidence" value="ECO:0007669"/>
    <property type="project" value="InterPro"/>
</dbReference>
<dbReference type="Pfam" id="PF05445">
    <property type="entry name" value="Pox_ser-thr_kin"/>
    <property type="match status" value="1"/>
</dbReference>
<dbReference type="PANTHER" id="PTHR20938:SF0">
    <property type="entry name" value="INTEGRATOR COMPLEX SUBUNIT 4"/>
    <property type="match status" value="1"/>
</dbReference>
<dbReference type="InterPro" id="IPR011989">
    <property type="entry name" value="ARM-like"/>
</dbReference>
<proteinExistence type="predicted"/>
<dbReference type="Gene3D" id="1.25.10.10">
    <property type="entry name" value="Leucine-rich Repeat Variant"/>
    <property type="match status" value="1"/>
</dbReference>
<dbReference type="GO" id="GO:0004672">
    <property type="term" value="F:protein kinase activity"/>
    <property type="evidence" value="ECO:0007669"/>
    <property type="project" value="InterPro"/>
</dbReference>
<accession>A0A9N9X776</accession>
<dbReference type="GO" id="GO:0032039">
    <property type="term" value="C:integrator complex"/>
    <property type="evidence" value="ECO:0007669"/>
    <property type="project" value="TreeGrafter"/>
</dbReference>
<dbReference type="PANTHER" id="PTHR20938">
    <property type="entry name" value="INTEGRATOR COMPLEX SUBUNIT 4"/>
    <property type="match status" value="1"/>
</dbReference>
<evidence type="ECO:0000313" key="2">
    <source>
        <dbReference type="Proteomes" id="UP001153709"/>
    </source>
</evidence>
<dbReference type="EMBL" id="OU898276">
    <property type="protein sequence ID" value="CAG9827511.1"/>
    <property type="molecule type" value="Genomic_DNA"/>
</dbReference>
<name>A0A9N9X776_DIABA</name>
<evidence type="ECO:0000313" key="1">
    <source>
        <dbReference type="EMBL" id="CAG9827511.1"/>
    </source>
</evidence>
<dbReference type="InterPro" id="IPR016024">
    <property type="entry name" value="ARM-type_fold"/>
</dbReference>
<sequence length="326" mass="36586">MAAVLKKRALAEYSQTIQEPASAIPTKRLRLVKKQISTSGTNFLTLVNHLEECKTSNEVLNLLLQISDTDLEVNDISEAVKKLGDHFKNEKESSVRVKILSLLYEIGVENNSEVVAVIDETILLLKNDNSHKVIAQGMNTILKLGKLVSDVATAFHVKLVEVAKLYLKDTSHAVKCKCLEIIGVHSPLTTDENTEMLVHLIRSYFNHDDARVRCQAFSSIVCLHERNFKINPNIYIDVSNALKDDYEIVRHVVLKLIWLLGNTYPENEIFVPGSEHEIRLIDDAFGKICNGVTDLSMNVRTLAAQLLGKLYNYTIRTTICSTGSLR</sequence>
<dbReference type="GO" id="GO:0016180">
    <property type="term" value="P:snRNA processing"/>
    <property type="evidence" value="ECO:0007669"/>
    <property type="project" value="TreeGrafter"/>
</dbReference>
<gene>
    <name evidence="1" type="ORF">DIABBA_LOCUS1502</name>
</gene>
<evidence type="ECO:0008006" key="3">
    <source>
        <dbReference type="Google" id="ProtNLM"/>
    </source>
</evidence>
<dbReference type="Proteomes" id="UP001153709">
    <property type="component" value="Chromosome 1"/>
</dbReference>
<dbReference type="InterPro" id="IPR008790">
    <property type="entry name" value="Poxvirus_ser/thr_kinase"/>
</dbReference>
<reference evidence="1" key="1">
    <citation type="submission" date="2022-01" db="EMBL/GenBank/DDBJ databases">
        <authorList>
            <person name="King R."/>
        </authorList>
    </citation>
    <scope>NUCLEOTIDE SEQUENCE</scope>
</reference>
<dbReference type="SUPFAM" id="SSF48371">
    <property type="entry name" value="ARM repeat"/>
    <property type="match status" value="1"/>
</dbReference>
<keyword evidence="2" id="KW-1185">Reference proteome</keyword>